<name>A0AAE3KAX5_9GAMM</name>
<feature type="region of interest" description="Disordered" evidence="1">
    <location>
        <begin position="146"/>
        <end position="169"/>
    </location>
</feature>
<dbReference type="Proteomes" id="UP001205843">
    <property type="component" value="Unassembled WGS sequence"/>
</dbReference>
<dbReference type="EMBL" id="JALJXV010000003">
    <property type="protein sequence ID" value="MCP1674119.1"/>
    <property type="molecule type" value="Genomic_DNA"/>
</dbReference>
<sequence length="169" mass="17933">MSIAAPQVEGTGREPIAPSDADLAPNNAQKATALRTAVAILEKWGASTEQTLAILRIARITYSRVKRGEVVSLEDDHLTRVSIVLNIHAGLATVFDNPENVYGFMGMRNHNAFFLGRSPLEIMEQGDFMSALETYRRIAARCGGATPAAGRAAPGSAAGELEVSADPSP</sequence>
<evidence type="ECO:0000313" key="2">
    <source>
        <dbReference type="EMBL" id="MCP1674119.1"/>
    </source>
</evidence>
<organism evidence="2 3">
    <name type="scientific">Natronocella acetinitrilica</name>
    <dbReference type="NCBI Taxonomy" id="414046"/>
    <lineage>
        <taxon>Bacteria</taxon>
        <taxon>Pseudomonadati</taxon>
        <taxon>Pseudomonadota</taxon>
        <taxon>Gammaproteobacteria</taxon>
        <taxon>Chromatiales</taxon>
        <taxon>Ectothiorhodospiraceae</taxon>
        <taxon>Natronocella</taxon>
    </lineage>
</organism>
<evidence type="ECO:0000313" key="3">
    <source>
        <dbReference type="Proteomes" id="UP001205843"/>
    </source>
</evidence>
<reference evidence="2" key="1">
    <citation type="submission" date="2022-03" db="EMBL/GenBank/DDBJ databases">
        <title>Genomic Encyclopedia of Type Strains, Phase III (KMG-III): the genomes of soil and plant-associated and newly described type strains.</title>
        <authorList>
            <person name="Whitman W."/>
        </authorList>
    </citation>
    <scope>NUCLEOTIDE SEQUENCE</scope>
    <source>
        <strain evidence="2">ANL 6-2</strain>
    </source>
</reference>
<accession>A0AAE3KAX5</accession>
<dbReference type="RefSeq" id="WP_253475788.1">
    <property type="nucleotide sequence ID" value="NZ_JALJXV010000003.1"/>
</dbReference>
<evidence type="ECO:0000256" key="1">
    <source>
        <dbReference type="SAM" id="MobiDB-lite"/>
    </source>
</evidence>
<keyword evidence="3" id="KW-1185">Reference proteome</keyword>
<feature type="compositionally biased region" description="Low complexity" evidence="1">
    <location>
        <begin position="146"/>
        <end position="159"/>
    </location>
</feature>
<proteinExistence type="predicted"/>
<dbReference type="AlphaFoldDB" id="A0AAE3KAX5"/>
<comment type="caution">
    <text evidence="2">The sequence shown here is derived from an EMBL/GenBank/DDBJ whole genome shotgun (WGS) entry which is preliminary data.</text>
</comment>
<protein>
    <recommendedName>
        <fullName evidence="4">DUF2384 domain-containing protein</fullName>
    </recommendedName>
</protein>
<gene>
    <name evidence="2" type="ORF">J2T57_001221</name>
</gene>
<evidence type="ECO:0008006" key="4">
    <source>
        <dbReference type="Google" id="ProtNLM"/>
    </source>
</evidence>
<feature type="region of interest" description="Disordered" evidence="1">
    <location>
        <begin position="1"/>
        <end position="24"/>
    </location>
</feature>